<feature type="domain" description="Origin recognition complex subunit 3 winged helix C-terminal" evidence="1">
    <location>
        <begin position="581"/>
        <end position="706"/>
    </location>
</feature>
<dbReference type="PANTHER" id="PTHR12748">
    <property type="entry name" value="ORIGIN RECOGNITION COMPLEX SUBUNIT 3"/>
    <property type="match status" value="1"/>
</dbReference>
<dbReference type="Proteomes" id="UP000245946">
    <property type="component" value="Unassembled WGS sequence"/>
</dbReference>
<dbReference type="GO" id="GO:0005664">
    <property type="term" value="C:nuclear origin of replication recognition complex"/>
    <property type="evidence" value="ECO:0007669"/>
    <property type="project" value="InterPro"/>
</dbReference>
<organism evidence="2 3">
    <name type="scientific">Tilletiopsis washingtonensis</name>
    <dbReference type="NCBI Taxonomy" id="58919"/>
    <lineage>
        <taxon>Eukaryota</taxon>
        <taxon>Fungi</taxon>
        <taxon>Dikarya</taxon>
        <taxon>Basidiomycota</taxon>
        <taxon>Ustilaginomycotina</taxon>
        <taxon>Exobasidiomycetes</taxon>
        <taxon>Entylomatales</taxon>
        <taxon>Entylomatales incertae sedis</taxon>
        <taxon>Tilletiopsis</taxon>
    </lineage>
</organism>
<name>A0A316ZHH8_9BASI</name>
<dbReference type="CDD" id="cd20704">
    <property type="entry name" value="Orc3"/>
    <property type="match status" value="1"/>
</dbReference>
<keyword evidence="3" id="KW-1185">Reference proteome</keyword>
<reference evidence="2 3" key="1">
    <citation type="journal article" date="2018" name="Mol. Biol. Evol.">
        <title>Broad Genomic Sampling Reveals a Smut Pathogenic Ancestry of the Fungal Clade Ustilaginomycotina.</title>
        <authorList>
            <person name="Kijpornyongpan T."/>
            <person name="Mondo S.J."/>
            <person name="Barry K."/>
            <person name="Sandor L."/>
            <person name="Lee J."/>
            <person name="Lipzen A."/>
            <person name="Pangilinan J."/>
            <person name="LaButti K."/>
            <person name="Hainaut M."/>
            <person name="Henrissat B."/>
            <person name="Grigoriev I.V."/>
            <person name="Spatafora J.W."/>
            <person name="Aime M.C."/>
        </authorList>
    </citation>
    <scope>NUCLEOTIDE SEQUENCE [LARGE SCALE GENOMIC DNA]</scope>
    <source>
        <strain evidence="2 3">MCA 4186</strain>
    </source>
</reference>
<dbReference type="Pfam" id="PF18137">
    <property type="entry name" value="WHD_ORC"/>
    <property type="match status" value="1"/>
</dbReference>
<proteinExistence type="predicted"/>
<accession>A0A316ZHH8</accession>
<dbReference type="OrthoDB" id="10265211at2759"/>
<dbReference type="GO" id="GO:0003688">
    <property type="term" value="F:DNA replication origin binding"/>
    <property type="evidence" value="ECO:0007669"/>
    <property type="project" value="TreeGrafter"/>
</dbReference>
<dbReference type="GO" id="GO:0005656">
    <property type="term" value="C:nuclear pre-replicative complex"/>
    <property type="evidence" value="ECO:0007669"/>
    <property type="project" value="TreeGrafter"/>
</dbReference>
<sequence length="730" mass="78643">MNTADDFDDLSRACFTIPCGPVPTQAASSSSASASLPAGAFPCLSGYETSPLPAQLRRQAHALAAAALDAALERTLDALYAPLLAGLKTWAAPAAETFWLPGAAPLPAAALLGSARHASLPARLSTALLGKSKNNVFVELAASEYDSLHSAQSLLLRRARRDITLRRNESVAQGKRKEEGIDDLLQLGIETLFVSLPALPSHPPAALQDLLTSLASASRGSGTRVCLLFWLPSAPALSQRGSTKASGIGSLGEALPLPAAVRKLCEIQSFTLPTTSETWDSITLQLHMNKHHVPPIWLGPTLWEQIERGFHDVDGRVESVWRALQLAVLDHFSADPFSTLLCKSIPPADAFTPSFYARLRQLLLSAVESHGRVPPRPSSAVDLHPRAHFELLLTSDEHLLATMSEVAQAQRSATRTRNLGLQAIAALDSKLELGQAARPRPGQLWSALLSGSIASLISTLCSALHAAPLARLLSALDELDGLIHREHGPAWLSQEAKEWQAKLGEQKDEAMDVDGEEGRVERVHRQLVREESLSDAKKELVAWLRRSLHTLCVAPHELAFAEIFVYDDAGAIASLLEPAPRAILLAALNDPWAFLESGLSSADDAQDDEDEDRAALQRAQAVADVPDVCRAYVLYRDAGRLLNLADWYNAFAQGIEAQARQRDGAHAEVDEDETQARFAQSVSELAALGFLRRTGRKPEHVSKTVFDLPPSKVKAKAGGAAKSREASVHA</sequence>
<dbReference type="PANTHER" id="PTHR12748:SF0">
    <property type="entry name" value="ORIGIN RECOGNITION COMPLEX SUBUNIT 3"/>
    <property type="match status" value="1"/>
</dbReference>
<protein>
    <recommendedName>
        <fullName evidence="1">Origin recognition complex subunit 3 winged helix C-terminal domain-containing protein</fullName>
    </recommendedName>
</protein>
<dbReference type="InterPro" id="IPR020795">
    <property type="entry name" value="ORC3"/>
</dbReference>
<evidence type="ECO:0000259" key="1">
    <source>
        <dbReference type="Pfam" id="PF18137"/>
    </source>
</evidence>
<dbReference type="GO" id="GO:0006270">
    <property type="term" value="P:DNA replication initiation"/>
    <property type="evidence" value="ECO:0007669"/>
    <property type="project" value="TreeGrafter"/>
</dbReference>
<dbReference type="RefSeq" id="XP_025600014.1">
    <property type="nucleotide sequence ID" value="XM_025745064.1"/>
</dbReference>
<evidence type="ECO:0000313" key="2">
    <source>
        <dbReference type="EMBL" id="PWN99735.1"/>
    </source>
</evidence>
<dbReference type="GO" id="GO:0031261">
    <property type="term" value="C:DNA replication preinitiation complex"/>
    <property type="evidence" value="ECO:0007669"/>
    <property type="project" value="TreeGrafter"/>
</dbReference>
<evidence type="ECO:0000313" key="3">
    <source>
        <dbReference type="Proteomes" id="UP000245946"/>
    </source>
</evidence>
<dbReference type="GeneID" id="37272608"/>
<dbReference type="EMBL" id="KZ819287">
    <property type="protein sequence ID" value="PWN99735.1"/>
    <property type="molecule type" value="Genomic_DNA"/>
</dbReference>
<dbReference type="STRING" id="58919.A0A316ZHH8"/>
<gene>
    <name evidence="2" type="ORF">FA09DRAFT_359141</name>
</gene>
<dbReference type="AlphaFoldDB" id="A0A316ZHH8"/>
<dbReference type="InterPro" id="IPR040855">
    <property type="entry name" value="ORC_WH_C"/>
</dbReference>